<evidence type="ECO:0000313" key="2">
    <source>
        <dbReference type="EMBL" id="MDV7011452.1"/>
    </source>
</evidence>
<dbReference type="PANTHER" id="PTHR46438">
    <property type="entry name" value="ALPHA/BETA-HYDROLASES SUPERFAMILY PROTEIN"/>
    <property type="match status" value="1"/>
</dbReference>
<feature type="domain" description="AB hydrolase-1" evidence="1">
    <location>
        <begin position="46"/>
        <end position="287"/>
    </location>
</feature>
<name>A0AAE4RE20_MYCIT</name>
<organism evidence="2 3">
    <name type="scientific">Mycobacterium intracellulare</name>
    <dbReference type="NCBI Taxonomy" id="1767"/>
    <lineage>
        <taxon>Bacteria</taxon>
        <taxon>Bacillati</taxon>
        <taxon>Actinomycetota</taxon>
        <taxon>Actinomycetes</taxon>
        <taxon>Mycobacteriales</taxon>
        <taxon>Mycobacteriaceae</taxon>
        <taxon>Mycobacterium</taxon>
        <taxon>Mycobacterium avium complex (MAC)</taxon>
    </lineage>
</organism>
<evidence type="ECO:0000259" key="1">
    <source>
        <dbReference type="Pfam" id="PF12697"/>
    </source>
</evidence>
<dbReference type="InterPro" id="IPR029058">
    <property type="entry name" value="AB_hydrolase_fold"/>
</dbReference>
<gene>
    <name evidence="2" type="ORF">R4F53_03920</name>
</gene>
<dbReference type="RefSeq" id="WP_225323651.1">
    <property type="nucleotide sequence ID" value="NZ_JAEKMV010000001.1"/>
</dbReference>
<sequence>MEQHSELPDSAYTTMWSGDQGLVRFFTRRDGSRLRYYSAGTGPPLVLIHTVRTQLDYFQLVIPLLRERYTVYALDLPGMGWSDIVAGASYEEPQLRAAVVEFTEGLDLHDVTLAGESLGAALALSASIDLKGRVIRVVAFNSYDYPSGLERGNWLARFIISSVRLPVLGQVFAGLEPRPIMRAVLHGGFVEKTRLPEDFLTELLRSGRRRGYSRVARGIYRSLKGFNRARDRYPQVSALVTLIYSENDWSVPAERDRVASSLADVQRITLPHTGHFSSLERPDDVARILVDAASSSRTNRRQASPITLGE</sequence>
<dbReference type="InterPro" id="IPR000073">
    <property type="entry name" value="AB_hydrolase_1"/>
</dbReference>
<evidence type="ECO:0000313" key="3">
    <source>
        <dbReference type="Proteomes" id="UP001187143"/>
    </source>
</evidence>
<keyword evidence="2" id="KW-0378">Hydrolase</keyword>
<dbReference type="Proteomes" id="UP001187143">
    <property type="component" value="Unassembled WGS sequence"/>
</dbReference>
<dbReference type="Pfam" id="PF12697">
    <property type="entry name" value="Abhydrolase_6"/>
    <property type="match status" value="1"/>
</dbReference>
<dbReference type="AlphaFoldDB" id="A0AAE4RE20"/>
<reference evidence="2" key="1">
    <citation type="submission" date="2023-10" db="EMBL/GenBank/DDBJ databases">
        <title>Characterization and genome sequence of Mycobacterium intracellulare ABSURDO, a novel pathogenic isolate with three colony morphotypes that vary in growth and acid-fastness.</title>
        <authorList>
            <person name="Jude B.A."/>
            <person name="Robinson R.T."/>
        </authorList>
    </citation>
    <scope>NUCLEOTIDE SEQUENCE</scope>
    <source>
        <strain evidence="2">ABSURDO Component B</strain>
    </source>
</reference>
<comment type="caution">
    <text evidence="2">The sequence shown here is derived from an EMBL/GenBank/DDBJ whole genome shotgun (WGS) entry which is preliminary data.</text>
</comment>
<dbReference type="GO" id="GO:0016787">
    <property type="term" value="F:hydrolase activity"/>
    <property type="evidence" value="ECO:0007669"/>
    <property type="project" value="UniProtKB-KW"/>
</dbReference>
<proteinExistence type="predicted"/>
<dbReference type="EMBL" id="JAWLLD010000003">
    <property type="protein sequence ID" value="MDV7011452.1"/>
    <property type="molecule type" value="Genomic_DNA"/>
</dbReference>
<dbReference type="SUPFAM" id="SSF53474">
    <property type="entry name" value="alpha/beta-Hydrolases"/>
    <property type="match status" value="1"/>
</dbReference>
<dbReference type="PRINTS" id="PR00111">
    <property type="entry name" value="ABHYDROLASE"/>
</dbReference>
<dbReference type="PANTHER" id="PTHR46438:SF11">
    <property type="entry name" value="LIPASE-RELATED"/>
    <property type="match status" value="1"/>
</dbReference>
<accession>A0AAE4RE20</accession>
<dbReference type="Gene3D" id="3.40.50.1820">
    <property type="entry name" value="alpha/beta hydrolase"/>
    <property type="match status" value="1"/>
</dbReference>
<protein>
    <submittedName>
        <fullName evidence="2">Alpha/beta hydrolase</fullName>
    </submittedName>
</protein>